<keyword evidence="5 6" id="KW-0482">Metalloprotease</keyword>
<dbReference type="Gene3D" id="3.30.2010.10">
    <property type="entry name" value="Metalloproteases ('zincins'), catalytic domain"/>
    <property type="match status" value="1"/>
</dbReference>
<dbReference type="RefSeq" id="WP_130937765.1">
    <property type="nucleotide sequence ID" value="NZ_BMEE01000002.1"/>
</dbReference>
<evidence type="ECO:0000259" key="7">
    <source>
        <dbReference type="Pfam" id="PF01435"/>
    </source>
</evidence>
<organism evidence="8 9">
    <name type="scientific">Hyunsoonleella pacifica</name>
    <dbReference type="NCBI Taxonomy" id="1080224"/>
    <lineage>
        <taxon>Bacteria</taxon>
        <taxon>Pseudomonadati</taxon>
        <taxon>Bacteroidota</taxon>
        <taxon>Flavobacteriia</taxon>
        <taxon>Flavobacteriales</taxon>
        <taxon>Flavobacteriaceae</taxon>
    </lineage>
</organism>
<dbReference type="PANTHER" id="PTHR22726">
    <property type="entry name" value="METALLOENDOPEPTIDASE OMA1"/>
    <property type="match status" value="1"/>
</dbReference>
<dbReference type="AlphaFoldDB" id="A0A4Q9FLY7"/>
<comment type="cofactor">
    <cofactor evidence="6">
        <name>Zn(2+)</name>
        <dbReference type="ChEBI" id="CHEBI:29105"/>
    </cofactor>
    <text evidence="6">Binds 1 zinc ion per subunit.</text>
</comment>
<keyword evidence="4 6" id="KW-0862">Zinc</keyword>
<keyword evidence="2" id="KW-0479">Metal-binding</keyword>
<gene>
    <name evidence="8" type="ORF">EYD46_13825</name>
</gene>
<keyword evidence="1 6" id="KW-0645">Protease</keyword>
<comment type="similarity">
    <text evidence="6">Belongs to the peptidase M48 family.</text>
</comment>
<dbReference type="InterPro" id="IPR001915">
    <property type="entry name" value="Peptidase_M48"/>
</dbReference>
<keyword evidence="9" id="KW-1185">Reference proteome</keyword>
<evidence type="ECO:0000256" key="5">
    <source>
        <dbReference type="ARBA" id="ARBA00023049"/>
    </source>
</evidence>
<dbReference type="GO" id="GO:0046872">
    <property type="term" value="F:metal ion binding"/>
    <property type="evidence" value="ECO:0007669"/>
    <property type="project" value="UniProtKB-KW"/>
</dbReference>
<dbReference type="GO" id="GO:0004222">
    <property type="term" value="F:metalloendopeptidase activity"/>
    <property type="evidence" value="ECO:0007669"/>
    <property type="project" value="InterPro"/>
</dbReference>
<dbReference type="OrthoDB" id="910748at2"/>
<sequence>MFSNAQNYTALDTTSYDKTKTLKSTYETKFEAYNKTISQGYSGKLKKEIIRLLEERQTEILKMFSDKSLLFNNEFNEFLEKSLDTILIYNPDIKEDYTLLLSKSPSPNAFSIGYNTVMVNMGLFKYLENQYQLRSVIMHELAHDMKKHNLNTIINIAKINLSNDSKKALEDINSAKYNKGGLAFKRMKELLISQSQKNQKEELEADSLGFVLYNNTKWPKQSFANSFLRLKEFEDASSFVLDSTIYYRLFHLEDQPFKAKWLKKEDFSAYNYSHFKEKISADSIASHPELTNRISKIRSFMPKDYDSTIVKPNEGFSKLQYKAVFQQVANLFDLKEYGASLYSTLILLESYPDNAYLLKYIGLNFKEIHNAQKTYTLNRYVEKLNPQEQGESYNQFLNFIWNLRLSEMKNIADYYTSTYP</sequence>
<dbReference type="EMBL" id="SIRS01000005">
    <property type="protein sequence ID" value="TBN14644.1"/>
    <property type="molecule type" value="Genomic_DNA"/>
</dbReference>
<proteinExistence type="inferred from homology"/>
<comment type="caution">
    <text evidence="8">The sequence shown here is derived from an EMBL/GenBank/DDBJ whole genome shotgun (WGS) entry which is preliminary data.</text>
</comment>
<protein>
    <recommendedName>
        <fullName evidence="7">Peptidase M48 domain-containing protein</fullName>
    </recommendedName>
</protein>
<evidence type="ECO:0000256" key="2">
    <source>
        <dbReference type="ARBA" id="ARBA00022723"/>
    </source>
</evidence>
<evidence type="ECO:0000256" key="1">
    <source>
        <dbReference type="ARBA" id="ARBA00022670"/>
    </source>
</evidence>
<dbReference type="GO" id="GO:0016020">
    <property type="term" value="C:membrane"/>
    <property type="evidence" value="ECO:0007669"/>
    <property type="project" value="TreeGrafter"/>
</dbReference>
<evidence type="ECO:0000313" key="8">
    <source>
        <dbReference type="EMBL" id="TBN14644.1"/>
    </source>
</evidence>
<evidence type="ECO:0000256" key="3">
    <source>
        <dbReference type="ARBA" id="ARBA00022801"/>
    </source>
</evidence>
<name>A0A4Q9FLY7_9FLAO</name>
<feature type="domain" description="Peptidase M48" evidence="7">
    <location>
        <begin position="95"/>
        <end position="299"/>
    </location>
</feature>
<reference evidence="8 9" key="1">
    <citation type="journal article" date="2015" name="Int. J. Syst. Evol. Microbiol.">
        <title>Hyunsoonleella pacifica sp. nov., isolated from seawater of South Pacific Gyre.</title>
        <authorList>
            <person name="Gao X."/>
            <person name="Zhang Z."/>
            <person name="Dai X."/>
            <person name="Zhang X.H."/>
        </authorList>
    </citation>
    <scope>NUCLEOTIDE SEQUENCE [LARGE SCALE GENOMIC DNA]</scope>
    <source>
        <strain evidence="8 9">SW033</strain>
    </source>
</reference>
<evidence type="ECO:0000256" key="6">
    <source>
        <dbReference type="RuleBase" id="RU003983"/>
    </source>
</evidence>
<dbReference type="Proteomes" id="UP000292372">
    <property type="component" value="Unassembled WGS sequence"/>
</dbReference>
<evidence type="ECO:0000313" key="9">
    <source>
        <dbReference type="Proteomes" id="UP000292372"/>
    </source>
</evidence>
<evidence type="ECO:0000256" key="4">
    <source>
        <dbReference type="ARBA" id="ARBA00022833"/>
    </source>
</evidence>
<dbReference type="Pfam" id="PF01435">
    <property type="entry name" value="Peptidase_M48"/>
    <property type="match status" value="1"/>
</dbReference>
<keyword evidence="3 6" id="KW-0378">Hydrolase</keyword>
<accession>A0A4Q9FLY7</accession>
<dbReference type="GO" id="GO:0051603">
    <property type="term" value="P:proteolysis involved in protein catabolic process"/>
    <property type="evidence" value="ECO:0007669"/>
    <property type="project" value="TreeGrafter"/>
</dbReference>
<dbReference type="PANTHER" id="PTHR22726:SF1">
    <property type="entry name" value="METALLOENDOPEPTIDASE OMA1, MITOCHONDRIAL"/>
    <property type="match status" value="1"/>
</dbReference>
<dbReference type="InterPro" id="IPR051156">
    <property type="entry name" value="Mito/Outer_Membr_Metalloprot"/>
</dbReference>